<evidence type="ECO:0000256" key="2">
    <source>
        <dbReference type="SAM" id="MobiDB-lite"/>
    </source>
</evidence>
<dbReference type="Proteomes" id="UP000324800">
    <property type="component" value="Unassembled WGS sequence"/>
</dbReference>
<dbReference type="InterPro" id="IPR000504">
    <property type="entry name" value="RRM_dom"/>
</dbReference>
<dbReference type="PROSITE" id="PS50102">
    <property type="entry name" value="RRM"/>
    <property type="match status" value="3"/>
</dbReference>
<feature type="domain" description="RRM" evidence="3">
    <location>
        <begin position="194"/>
        <end position="270"/>
    </location>
</feature>
<sequence>MAEPAQWAVRVTWEGDGPNEAYFRQQFYPFGAVYVFLETTEPENSKRSAFIYFRTQQEAQKAQDNTDGNIVEGSVLEVVVVPPPSSINRSYLIIRNVSSSFTQRTSWLTFLTFNPKSCEVKYNQYTQQNEAHIQFYYEEDAQEAIQHLNGKMIQGQKIEIEFQSIIGRQSPPPQNKPRPPLPIPQQPTQEEDEKILYITNLNSRTSQQDLELVFLGFNVARLRIIPGQSSTQPSSAEVHLLSSEDAHQALMHSIDIKIDGNTIGIRYNKKKPIPDPNQTQQSGSTLRTSDIDKKSLFINYLNPTTTNQSLYEAFEPFNVINCNIPPNQKSTAIHGYANFSNEIDSQNALENLNGKKIDGSKVKIKYKQFIPPPPQNNKREIQIKNLDPSTNKRTLELIFKPFSPIDINMNSPQSGQAQIKFTYDEDGEEAIQHLNGRMIEGKRISIEFQQILSRQSPPPQSNPRPPLQIPQQPTQDEETQTLIITNIDPIITNADMELIFMAYNIEKFNIKPLNSRFETRKGEAFFNNWEDAKQALIHVDGQRIDRNILRVQYKKKGNNKGSIQ</sequence>
<evidence type="ECO:0000259" key="3">
    <source>
        <dbReference type="PROSITE" id="PS50102"/>
    </source>
</evidence>
<dbReference type="PANTHER" id="PTHR48034">
    <property type="entry name" value="TRANSFORMER-2 SEX-DETERMINING PROTEIN-RELATED"/>
    <property type="match status" value="1"/>
</dbReference>
<dbReference type="CDD" id="cd00590">
    <property type="entry name" value="RRM_SF"/>
    <property type="match status" value="6"/>
</dbReference>
<feature type="domain" description="RRM" evidence="3">
    <location>
        <begin position="379"/>
        <end position="451"/>
    </location>
</feature>
<organism evidence="4 5">
    <name type="scientific">Streblomastix strix</name>
    <dbReference type="NCBI Taxonomy" id="222440"/>
    <lineage>
        <taxon>Eukaryota</taxon>
        <taxon>Metamonada</taxon>
        <taxon>Preaxostyla</taxon>
        <taxon>Oxymonadida</taxon>
        <taxon>Streblomastigidae</taxon>
        <taxon>Streblomastix</taxon>
    </lineage>
</organism>
<dbReference type="OrthoDB" id="439808at2759"/>
<gene>
    <name evidence="4" type="ORF">EZS28_001944</name>
</gene>
<dbReference type="SUPFAM" id="SSF54928">
    <property type="entry name" value="RNA-binding domain, RBD"/>
    <property type="match status" value="4"/>
</dbReference>
<feature type="region of interest" description="Disordered" evidence="2">
    <location>
        <begin position="167"/>
        <end position="188"/>
    </location>
</feature>
<dbReference type="InterPro" id="IPR012677">
    <property type="entry name" value="Nucleotide-bd_a/b_plait_sf"/>
</dbReference>
<evidence type="ECO:0000313" key="4">
    <source>
        <dbReference type="EMBL" id="KAA6402536.1"/>
    </source>
</evidence>
<keyword evidence="1" id="KW-0694">RNA-binding</keyword>
<comment type="caution">
    <text evidence="4">The sequence shown here is derived from an EMBL/GenBank/DDBJ whole genome shotgun (WGS) entry which is preliminary data.</text>
</comment>
<dbReference type="AlphaFoldDB" id="A0A5J4X6Z4"/>
<evidence type="ECO:0000256" key="1">
    <source>
        <dbReference type="PROSITE-ProRule" id="PRU00176"/>
    </source>
</evidence>
<dbReference type="GO" id="GO:0003723">
    <property type="term" value="F:RNA binding"/>
    <property type="evidence" value="ECO:0007669"/>
    <property type="project" value="UniProtKB-UniRule"/>
</dbReference>
<feature type="compositionally biased region" description="Pro residues" evidence="2">
    <location>
        <begin position="170"/>
        <end position="185"/>
    </location>
</feature>
<protein>
    <recommendedName>
        <fullName evidence="3">RRM domain-containing protein</fullName>
    </recommendedName>
</protein>
<name>A0A5J4X6Z4_9EUKA</name>
<feature type="compositionally biased region" description="Pro residues" evidence="2">
    <location>
        <begin position="456"/>
        <end position="468"/>
    </location>
</feature>
<dbReference type="InterPro" id="IPR050441">
    <property type="entry name" value="RBM"/>
</dbReference>
<dbReference type="Pfam" id="PF00076">
    <property type="entry name" value="RRM_1"/>
    <property type="match status" value="4"/>
</dbReference>
<proteinExistence type="predicted"/>
<accession>A0A5J4X6Z4</accession>
<dbReference type="SMART" id="SM00360">
    <property type="entry name" value="RRM"/>
    <property type="match status" value="6"/>
</dbReference>
<dbReference type="EMBL" id="SNRW01000220">
    <property type="protein sequence ID" value="KAA6402536.1"/>
    <property type="molecule type" value="Genomic_DNA"/>
</dbReference>
<dbReference type="InterPro" id="IPR035979">
    <property type="entry name" value="RBD_domain_sf"/>
</dbReference>
<evidence type="ECO:0000313" key="5">
    <source>
        <dbReference type="Proteomes" id="UP000324800"/>
    </source>
</evidence>
<reference evidence="4 5" key="1">
    <citation type="submission" date="2019-03" db="EMBL/GenBank/DDBJ databases">
        <title>Single cell metagenomics reveals metabolic interactions within the superorganism composed of flagellate Streblomastix strix and complex community of Bacteroidetes bacteria on its surface.</title>
        <authorList>
            <person name="Treitli S.C."/>
            <person name="Kolisko M."/>
            <person name="Husnik F."/>
            <person name="Keeling P."/>
            <person name="Hampl V."/>
        </authorList>
    </citation>
    <scope>NUCLEOTIDE SEQUENCE [LARGE SCALE GENOMIC DNA]</scope>
    <source>
        <strain evidence="4">ST1C</strain>
    </source>
</reference>
<dbReference type="Gene3D" id="3.30.70.330">
    <property type="match status" value="6"/>
</dbReference>
<feature type="region of interest" description="Disordered" evidence="2">
    <location>
        <begin position="454"/>
        <end position="477"/>
    </location>
</feature>
<feature type="domain" description="RRM" evidence="3">
    <location>
        <begin position="294"/>
        <end position="369"/>
    </location>
</feature>